<sequence>MPPDDMLPAPPLPRGRRLALVIATSTYQSRAYEDLLAPAGDADTMARLLSDPDICGFEVTRVVDRPWAEIQLAINQIFNAGDPDDLVLVYVSGHGEKDHNGRLHLIATDTDPATMPATSVTGRWLLDRAEEAAARRQIIVIDTCFSGAYDVKGALLADGLAADLEADLFPSAGRVILTASRGTEYAYQERTATNAVLGSVFTSALAEGLQTGHADLSGTGLITVSDAYRYAFAVVARSKHRQTPQLHISGGEGADIVLSRNPAGLRPSAPDLRDILVALDSSSSALRRGAVDDLGALLRDPNPALAAAARNRLERLVAEDQALGPAARAILDGARERTEPSFVGRARRTPRTRHTPPGADVPWTPPEDRAPQQPDVEDDPIPQLFDFSEEEFSSLGPVEDPLGVFGSRRVVPLEDVPSNLVARYLFPTERYRGEWRRHWWDPFAAAAVSGWAIGRAQRPLDPAFLRLPSQVLGYPTATVLMWTLIGIGVLAAHRALSWPVRRLVLTNKRVMTVRGLLWRRVSAVALYDMVDIRFSQTPWGAILGFGKLTFVTGRLRAYAAHHLPNPNELYLRVIEERFEPNAVEARLGRSDDDDDGY</sequence>
<dbReference type="InterPro" id="IPR005182">
    <property type="entry name" value="YdbS-like_PH"/>
</dbReference>
<protein>
    <recommendedName>
        <fullName evidence="7">Caspase domain-containing protein</fullName>
    </recommendedName>
</protein>
<dbReference type="Gene3D" id="3.40.50.1460">
    <property type="match status" value="1"/>
</dbReference>
<evidence type="ECO:0000313" key="5">
    <source>
        <dbReference type="EMBL" id="GIH03751.1"/>
    </source>
</evidence>
<evidence type="ECO:0000259" key="3">
    <source>
        <dbReference type="Pfam" id="PF00656"/>
    </source>
</evidence>
<keyword evidence="6" id="KW-1185">Reference proteome</keyword>
<evidence type="ECO:0000313" key="6">
    <source>
        <dbReference type="Proteomes" id="UP000612899"/>
    </source>
</evidence>
<dbReference type="Pfam" id="PF00656">
    <property type="entry name" value="Peptidase_C14"/>
    <property type="match status" value="1"/>
</dbReference>
<dbReference type="GO" id="GO:0004197">
    <property type="term" value="F:cysteine-type endopeptidase activity"/>
    <property type="evidence" value="ECO:0007669"/>
    <property type="project" value="InterPro"/>
</dbReference>
<dbReference type="PANTHER" id="PTHR22576:SF37">
    <property type="entry name" value="MUCOSA-ASSOCIATED LYMPHOID TISSUE LYMPHOMA TRANSLOCATION PROTEIN 1"/>
    <property type="match status" value="1"/>
</dbReference>
<dbReference type="SUPFAM" id="SSF52129">
    <property type="entry name" value="Caspase-like"/>
    <property type="match status" value="1"/>
</dbReference>
<keyword evidence="2" id="KW-0812">Transmembrane</keyword>
<dbReference type="Proteomes" id="UP000612899">
    <property type="component" value="Unassembled WGS sequence"/>
</dbReference>
<evidence type="ECO:0008006" key="7">
    <source>
        <dbReference type="Google" id="ProtNLM"/>
    </source>
</evidence>
<feature type="transmembrane region" description="Helical" evidence="2">
    <location>
        <begin position="472"/>
        <end position="492"/>
    </location>
</feature>
<name>A0A8J3Q4W3_9ACTN</name>
<dbReference type="AlphaFoldDB" id="A0A8J3Q4W3"/>
<evidence type="ECO:0000259" key="4">
    <source>
        <dbReference type="Pfam" id="PF03703"/>
    </source>
</evidence>
<comment type="caution">
    <text evidence="5">The sequence shown here is derived from an EMBL/GenBank/DDBJ whole genome shotgun (WGS) entry which is preliminary data.</text>
</comment>
<accession>A0A8J3Q4W3</accession>
<organism evidence="5 6">
    <name type="scientific">Rhizocola hellebori</name>
    <dbReference type="NCBI Taxonomy" id="1392758"/>
    <lineage>
        <taxon>Bacteria</taxon>
        <taxon>Bacillati</taxon>
        <taxon>Actinomycetota</taxon>
        <taxon>Actinomycetes</taxon>
        <taxon>Micromonosporales</taxon>
        <taxon>Micromonosporaceae</taxon>
        <taxon>Rhizocola</taxon>
    </lineage>
</organism>
<feature type="compositionally biased region" description="Basic residues" evidence="1">
    <location>
        <begin position="345"/>
        <end position="354"/>
    </location>
</feature>
<dbReference type="InterPro" id="IPR029030">
    <property type="entry name" value="Caspase-like_dom_sf"/>
</dbReference>
<dbReference type="PANTHER" id="PTHR22576">
    <property type="entry name" value="MUCOSA ASSOCIATED LYMPHOID TISSUE LYMPHOMA TRANSLOCATION PROTEIN 1/PARACASPASE"/>
    <property type="match status" value="1"/>
</dbReference>
<feature type="domain" description="Peptidase C14 caspase" evidence="3">
    <location>
        <begin position="16"/>
        <end position="247"/>
    </location>
</feature>
<dbReference type="InterPro" id="IPR011600">
    <property type="entry name" value="Pept_C14_caspase"/>
</dbReference>
<keyword evidence="2" id="KW-0472">Membrane</keyword>
<dbReference type="GO" id="GO:0006508">
    <property type="term" value="P:proteolysis"/>
    <property type="evidence" value="ECO:0007669"/>
    <property type="project" value="InterPro"/>
</dbReference>
<dbReference type="InterPro" id="IPR052039">
    <property type="entry name" value="Caspase-related_regulators"/>
</dbReference>
<keyword evidence="2" id="KW-1133">Transmembrane helix</keyword>
<feature type="domain" description="YdbS-like PH" evidence="4">
    <location>
        <begin position="502"/>
        <end position="570"/>
    </location>
</feature>
<dbReference type="EMBL" id="BONY01000009">
    <property type="protein sequence ID" value="GIH03751.1"/>
    <property type="molecule type" value="Genomic_DNA"/>
</dbReference>
<evidence type="ECO:0000256" key="1">
    <source>
        <dbReference type="SAM" id="MobiDB-lite"/>
    </source>
</evidence>
<evidence type="ECO:0000256" key="2">
    <source>
        <dbReference type="SAM" id="Phobius"/>
    </source>
</evidence>
<dbReference type="Pfam" id="PF03703">
    <property type="entry name" value="bPH_2"/>
    <property type="match status" value="1"/>
</dbReference>
<gene>
    <name evidence="5" type="ORF">Rhe02_18180</name>
</gene>
<proteinExistence type="predicted"/>
<dbReference type="RefSeq" id="WP_203907659.1">
    <property type="nucleotide sequence ID" value="NZ_BONY01000009.1"/>
</dbReference>
<reference evidence="5" key="1">
    <citation type="submission" date="2021-01" db="EMBL/GenBank/DDBJ databases">
        <title>Whole genome shotgun sequence of Rhizocola hellebori NBRC 109834.</title>
        <authorList>
            <person name="Komaki H."/>
            <person name="Tamura T."/>
        </authorList>
    </citation>
    <scope>NUCLEOTIDE SEQUENCE</scope>
    <source>
        <strain evidence="5">NBRC 109834</strain>
    </source>
</reference>
<feature type="region of interest" description="Disordered" evidence="1">
    <location>
        <begin position="337"/>
        <end position="379"/>
    </location>
</feature>